<evidence type="ECO:0000313" key="3">
    <source>
        <dbReference type="Proteomes" id="UP000648239"/>
    </source>
</evidence>
<dbReference type="InterPro" id="IPR003321">
    <property type="entry name" value="Cyt_c552"/>
</dbReference>
<evidence type="ECO:0000256" key="1">
    <source>
        <dbReference type="SAM" id="SignalP"/>
    </source>
</evidence>
<organism evidence="2 3">
    <name type="scientific">Candidatus Polarisedimenticola svalbardensis</name>
    <dbReference type="NCBI Taxonomy" id="2886004"/>
    <lineage>
        <taxon>Bacteria</taxon>
        <taxon>Pseudomonadati</taxon>
        <taxon>Acidobacteriota</taxon>
        <taxon>Candidatus Polarisedimenticolia</taxon>
        <taxon>Candidatus Polarisedimenticolales</taxon>
        <taxon>Candidatus Polarisedimenticolaceae</taxon>
        <taxon>Candidatus Polarisedimenticola</taxon>
    </lineage>
</organism>
<dbReference type="InterPro" id="IPR036280">
    <property type="entry name" value="Multihaem_cyt_sf"/>
</dbReference>
<dbReference type="Proteomes" id="UP000648239">
    <property type="component" value="Unassembled WGS sequence"/>
</dbReference>
<gene>
    <name evidence="2" type="ORF">IFK94_15720</name>
</gene>
<reference evidence="2 3" key="1">
    <citation type="submission" date="2020-08" db="EMBL/GenBank/DDBJ databases">
        <title>Acidobacteriota in marine sediments use diverse sulfur dissimilation pathways.</title>
        <authorList>
            <person name="Wasmund K."/>
        </authorList>
    </citation>
    <scope>NUCLEOTIDE SEQUENCE [LARGE SCALE GENOMIC DNA]</scope>
    <source>
        <strain evidence="2">MAG AM4</strain>
    </source>
</reference>
<dbReference type="AlphaFoldDB" id="A0A8J7CML9"/>
<dbReference type="Pfam" id="PF02335">
    <property type="entry name" value="Cytochrom_C552"/>
    <property type="match status" value="1"/>
</dbReference>
<feature type="signal peptide" evidence="1">
    <location>
        <begin position="1"/>
        <end position="24"/>
    </location>
</feature>
<dbReference type="EMBL" id="JACXWD010000115">
    <property type="protein sequence ID" value="MBD3869568.1"/>
    <property type="molecule type" value="Genomic_DNA"/>
</dbReference>
<accession>A0A8J7CML9</accession>
<name>A0A8J7CML9_9BACT</name>
<feature type="chain" id="PRO_5035279183" evidence="1">
    <location>
        <begin position="25"/>
        <end position="236"/>
    </location>
</feature>
<keyword evidence="1" id="KW-0732">Signal</keyword>
<dbReference type="GO" id="GO:0042279">
    <property type="term" value="F:nitrite reductase (cytochrome, ammonia-forming) activity"/>
    <property type="evidence" value="ECO:0007669"/>
    <property type="project" value="InterPro"/>
</dbReference>
<dbReference type="Gene3D" id="3.90.10.10">
    <property type="entry name" value="Cytochrome C3"/>
    <property type="match status" value="1"/>
</dbReference>
<comment type="caution">
    <text evidence="2">The sequence shown here is derived from an EMBL/GenBank/DDBJ whole genome shotgun (WGS) entry which is preliminary data.</text>
</comment>
<proteinExistence type="predicted"/>
<sequence>MNAKRFVPAIMFVLILIAGGSAFADECLDCHKDPAFKVQHPKLFNYYEEFDTSVHGVAGLSCVDCHGGDARTRDLDKAHVDVLKPVKFDQIHVTCGQCHTEQRDAFVTSNHFRILEEDGTAPNCATCHGAMEMDFIFVTRVKSTCLFCHNEESGVLPAVPGKADYVLNKINIIKGYRSFVDTHGKDRELVAELNQAYDKLTADWHEFDLVNVEKDTEKLLGAYRKAKAQAVKDRKK</sequence>
<dbReference type="SUPFAM" id="SSF48695">
    <property type="entry name" value="Multiheme cytochromes"/>
    <property type="match status" value="1"/>
</dbReference>
<protein>
    <submittedName>
        <fullName evidence="2">Ammonia-forming cytochrome c nitrite reductase subunit c552</fullName>
    </submittedName>
</protein>
<dbReference type="GO" id="GO:0042597">
    <property type="term" value="C:periplasmic space"/>
    <property type="evidence" value="ECO:0007669"/>
    <property type="project" value="InterPro"/>
</dbReference>
<evidence type="ECO:0000313" key="2">
    <source>
        <dbReference type="EMBL" id="MBD3869568.1"/>
    </source>
</evidence>